<dbReference type="InterPro" id="IPR025235">
    <property type="entry name" value="DUF4178"/>
</dbReference>
<protein>
    <recommendedName>
        <fullName evidence="2">DUF4178 domain-containing protein</fullName>
    </recommendedName>
</protein>
<feature type="domain" description="DUF4178" evidence="2">
    <location>
        <begin position="64"/>
        <end position="197"/>
    </location>
</feature>
<organism evidence="3 4">
    <name type="scientific">Mycobacterium cookii</name>
    <dbReference type="NCBI Taxonomy" id="1775"/>
    <lineage>
        <taxon>Bacteria</taxon>
        <taxon>Bacillati</taxon>
        <taxon>Actinomycetota</taxon>
        <taxon>Actinomycetes</taxon>
        <taxon>Mycobacteriales</taxon>
        <taxon>Mycobacteriaceae</taxon>
        <taxon>Mycobacterium</taxon>
    </lineage>
</organism>
<dbReference type="Pfam" id="PF13785">
    <property type="entry name" value="DUF4178"/>
    <property type="match status" value="1"/>
</dbReference>
<evidence type="ECO:0000259" key="2">
    <source>
        <dbReference type="Pfam" id="PF13785"/>
    </source>
</evidence>
<dbReference type="AlphaFoldDB" id="A0A7I7KQF4"/>
<keyword evidence="4" id="KW-1185">Reference proteome</keyword>
<dbReference type="KEGG" id="mcoo:MCOO_03300"/>
<name>A0A7I7KQF4_9MYCO</name>
<accession>A0A7I7KQF4</accession>
<evidence type="ECO:0000313" key="4">
    <source>
        <dbReference type="Proteomes" id="UP000465866"/>
    </source>
</evidence>
<gene>
    <name evidence="3" type="ORF">MCOO_03300</name>
</gene>
<dbReference type="Proteomes" id="UP000465866">
    <property type="component" value="Chromosome"/>
</dbReference>
<reference evidence="3 4" key="1">
    <citation type="journal article" date="2019" name="Emerg. Microbes Infect.">
        <title>Comprehensive subspecies identification of 175 nontuberculous mycobacteria species based on 7547 genomic profiles.</title>
        <authorList>
            <person name="Matsumoto Y."/>
            <person name="Kinjo T."/>
            <person name="Motooka D."/>
            <person name="Nabeya D."/>
            <person name="Jung N."/>
            <person name="Uechi K."/>
            <person name="Horii T."/>
            <person name="Iida T."/>
            <person name="Fujita J."/>
            <person name="Nakamura S."/>
        </authorList>
    </citation>
    <scope>NUCLEOTIDE SEQUENCE [LARGE SCALE GENOMIC DNA]</scope>
    <source>
        <strain evidence="3 4">JCM 12404</strain>
    </source>
</reference>
<keyword evidence="1" id="KW-0812">Transmembrane</keyword>
<keyword evidence="1" id="KW-0472">Membrane</keyword>
<evidence type="ECO:0000313" key="3">
    <source>
        <dbReference type="EMBL" id="BBX44315.1"/>
    </source>
</evidence>
<proteinExistence type="predicted"/>
<sequence length="213" mass="22771">MALSARTEGCAVGTALLVVAAVLFIAAIVVFVAALRRPKKPSEGRQDPLAFTAAAPQFGPRQLGPGAIVSHGGVDYVVRGSVTYREGPFVWWEHLLEGGDEPIWFSVEDDDGRLKLAMWTARKDLQLQPGGQHVVDGVTYNESERGHAGYTTEGTTGLPAGGDMEFVDYANADETALLSFERWAPGMPWEVSTGKSVLTGELTVYPAPPPASE</sequence>
<evidence type="ECO:0000256" key="1">
    <source>
        <dbReference type="SAM" id="Phobius"/>
    </source>
</evidence>
<dbReference type="EMBL" id="AP022569">
    <property type="protein sequence ID" value="BBX44315.1"/>
    <property type="molecule type" value="Genomic_DNA"/>
</dbReference>
<feature type="transmembrane region" description="Helical" evidence="1">
    <location>
        <begin position="12"/>
        <end position="35"/>
    </location>
</feature>
<keyword evidence="1" id="KW-1133">Transmembrane helix</keyword>